<dbReference type="KEGG" id="rsa:RSal33209_0793"/>
<gene>
    <name evidence="1" type="ordered locus">RSal33209_0793</name>
</gene>
<dbReference type="HOGENOM" id="CLU_2882776_0_0_11"/>
<proteinExistence type="predicted"/>
<dbReference type="Proteomes" id="UP000002007">
    <property type="component" value="Chromosome"/>
</dbReference>
<sequence>MMGSNVSGSNELIRRILAGDLPSHPDFWTPIIDVRDLAEAHLLAMPPSLLSNGSSLVVVRGSP</sequence>
<protein>
    <submittedName>
        <fullName evidence="1">Uncharacterized protein</fullName>
    </submittedName>
</protein>
<dbReference type="STRING" id="288705.RSal33209_0793"/>
<dbReference type="AlphaFoldDB" id="A9WQA0"/>
<accession>A9WQA0</accession>
<name>A9WQA0_RENSM</name>
<organism evidence="1 2">
    <name type="scientific">Renibacterium salmoninarum (strain ATCC 33209 / DSM 20767 / JCM 11484 / NBRC 15589 / NCIMB 2235)</name>
    <dbReference type="NCBI Taxonomy" id="288705"/>
    <lineage>
        <taxon>Bacteria</taxon>
        <taxon>Bacillati</taxon>
        <taxon>Actinomycetota</taxon>
        <taxon>Actinomycetes</taxon>
        <taxon>Micrococcales</taxon>
        <taxon>Micrococcaceae</taxon>
        <taxon>Renibacterium</taxon>
    </lineage>
</organism>
<reference evidence="2" key="1">
    <citation type="journal article" date="2008" name="J. Bacteriol.">
        <title>Genome sequence of the fish pathogen Renibacterium salmoninarum suggests reductive evolution away from an environmental Arthrobacter ancestor.</title>
        <authorList>
            <person name="Wiens G.D."/>
            <person name="Rockey D.D."/>
            <person name="Wu Z."/>
            <person name="Chang J."/>
            <person name="Levy R."/>
            <person name="Crane S."/>
            <person name="Chen D.S."/>
            <person name="Capri G.R."/>
            <person name="Burnett J.R."/>
            <person name="Sudheesh P.S."/>
            <person name="Schipma M.J."/>
            <person name="Burd H."/>
            <person name="Bhattacharyya A."/>
            <person name="Rhodes L.D."/>
            <person name="Kaul R."/>
            <person name="Strom M.S."/>
        </authorList>
    </citation>
    <scope>NUCLEOTIDE SEQUENCE [LARGE SCALE GENOMIC DNA]</scope>
    <source>
        <strain evidence="2">ATCC 33209 / DSM 20767 / JCM 11484 / NBRC 15589 / NCIMB 2235</strain>
    </source>
</reference>
<dbReference type="Gene3D" id="3.40.50.720">
    <property type="entry name" value="NAD(P)-binding Rossmann-like Domain"/>
    <property type="match status" value="1"/>
</dbReference>
<evidence type="ECO:0000313" key="1">
    <source>
        <dbReference type="EMBL" id="ABY22540.1"/>
    </source>
</evidence>
<dbReference type="EMBL" id="CP000910">
    <property type="protein sequence ID" value="ABY22540.1"/>
    <property type="molecule type" value="Genomic_DNA"/>
</dbReference>
<keyword evidence="2" id="KW-1185">Reference proteome</keyword>
<evidence type="ECO:0000313" key="2">
    <source>
        <dbReference type="Proteomes" id="UP000002007"/>
    </source>
</evidence>